<feature type="binding site" evidence="10">
    <location>
        <begin position="133"/>
        <end position="139"/>
    </location>
    <ligand>
        <name>ATP</name>
        <dbReference type="ChEBI" id="CHEBI:30616"/>
    </ligand>
</feature>
<gene>
    <name evidence="10" type="primary">murF</name>
    <name evidence="15" type="ORF">DES32_2230</name>
</gene>
<evidence type="ECO:0000256" key="6">
    <source>
        <dbReference type="ARBA" id="ARBA00022960"/>
    </source>
</evidence>
<dbReference type="UniPathway" id="UPA00219"/>
<keyword evidence="9 10" id="KW-0961">Cell wall biogenesis/degradation</keyword>
<comment type="catalytic activity">
    <reaction evidence="10 11">
        <text>D-alanyl-D-alanine + UDP-N-acetyl-alpha-D-muramoyl-L-alanyl-gamma-D-glutamyl-meso-2,6-diaminopimelate + ATP = UDP-N-acetyl-alpha-D-muramoyl-L-alanyl-gamma-D-glutamyl-meso-2,6-diaminopimeloyl-D-alanyl-D-alanine + ADP + phosphate + H(+)</text>
        <dbReference type="Rhea" id="RHEA:28374"/>
        <dbReference type="ChEBI" id="CHEBI:15378"/>
        <dbReference type="ChEBI" id="CHEBI:30616"/>
        <dbReference type="ChEBI" id="CHEBI:43474"/>
        <dbReference type="ChEBI" id="CHEBI:57822"/>
        <dbReference type="ChEBI" id="CHEBI:61386"/>
        <dbReference type="ChEBI" id="CHEBI:83905"/>
        <dbReference type="ChEBI" id="CHEBI:456216"/>
        <dbReference type="EC" id="6.3.2.10"/>
    </reaction>
</comment>
<comment type="caution">
    <text evidence="15">The sequence shown here is derived from an EMBL/GenBank/DDBJ whole genome shotgun (WGS) entry which is preliminary data.</text>
</comment>
<protein>
    <recommendedName>
        <fullName evidence="10 11">UDP-N-acetylmuramoyl-tripeptide--D-alanyl-D-alanine ligase</fullName>
        <ecNumber evidence="10 11">6.3.2.10</ecNumber>
    </recommendedName>
    <alternativeName>
        <fullName evidence="10">D-alanyl-D-alanine-adding enzyme</fullName>
    </alternativeName>
</protein>
<evidence type="ECO:0000313" key="16">
    <source>
        <dbReference type="Proteomes" id="UP000256900"/>
    </source>
</evidence>
<keyword evidence="16" id="KW-1185">Reference proteome</keyword>
<comment type="subcellular location">
    <subcellularLocation>
        <location evidence="10 11">Cytoplasm</location>
    </subcellularLocation>
</comment>
<dbReference type="Gene3D" id="3.90.190.20">
    <property type="entry name" value="Mur ligase, C-terminal domain"/>
    <property type="match status" value="1"/>
</dbReference>
<dbReference type="EMBL" id="QUMO01000003">
    <property type="protein sequence ID" value="REF86183.1"/>
    <property type="molecule type" value="Genomic_DNA"/>
</dbReference>
<evidence type="ECO:0000256" key="8">
    <source>
        <dbReference type="ARBA" id="ARBA00023306"/>
    </source>
</evidence>
<dbReference type="InterPro" id="IPR004101">
    <property type="entry name" value="Mur_ligase_C"/>
</dbReference>
<keyword evidence="4 10" id="KW-0547">Nucleotide-binding</keyword>
<sequence length="490" mass="51274">MNLDVSQENPQENPLATEPYVEPLWMPLALFAPLRARLSGPMPQPVFGISIDTRTLVPGDLFFAIKGERSDGHDHVAAAFAKGAAAAVVDEDHADSLKGVGPLYVVHDVLHGLEGLAAAARARTPARIVAVTGSVGKTTTKEALRHVLSQAGATHASVASYNNHWGVPLTLARMPRETRFGVIEIGMNHAGEILPLTALARPHVAIITTVAPVHLEFFDSVEAIADAKAEIFSGLVPGGVAIINADIAHYERLDAAARAAGAGHIATFGAAPQVDARLVDIETHETYAIVTARIAGRDLTYRLGAPGRHVALDSLAVLLAAQAFGLDLGQAAESLASFEVPAGRGRRFGLEAEDGPFTLLDESYNANPASTGAALALVGSLPAARRIAVLGDMLELGSQGAELHAALARDIANNNIDLVFAAGPLMKHLFDALPQERKGAWRDSAAELEAFVLAAVRAGDLVIVKGSNASRMSAIVAALKARYSAETGDQ</sequence>
<keyword evidence="3 10" id="KW-0132">Cell division</keyword>
<keyword evidence="6 10" id="KW-0133">Cell shape</keyword>
<reference evidence="15 16" key="1">
    <citation type="submission" date="2018-08" db="EMBL/GenBank/DDBJ databases">
        <title>Genomic Encyclopedia of Type Strains, Phase IV (KMG-IV): sequencing the most valuable type-strain genomes for metagenomic binning, comparative biology and taxonomic classification.</title>
        <authorList>
            <person name="Goeker M."/>
        </authorList>
    </citation>
    <scope>NUCLEOTIDE SEQUENCE [LARGE SCALE GENOMIC DNA]</scope>
    <source>
        <strain evidence="15 16">BW863</strain>
    </source>
</reference>
<evidence type="ECO:0000256" key="7">
    <source>
        <dbReference type="ARBA" id="ARBA00022984"/>
    </source>
</evidence>
<evidence type="ECO:0000256" key="11">
    <source>
        <dbReference type="RuleBase" id="RU004136"/>
    </source>
</evidence>
<evidence type="ECO:0000256" key="4">
    <source>
        <dbReference type="ARBA" id="ARBA00022741"/>
    </source>
</evidence>
<dbReference type="InterPro" id="IPR005863">
    <property type="entry name" value="UDP-N-AcMur_synth"/>
</dbReference>
<feature type="domain" description="Mur ligase central" evidence="14">
    <location>
        <begin position="131"/>
        <end position="321"/>
    </location>
</feature>
<dbReference type="Gene3D" id="3.40.1390.10">
    <property type="entry name" value="MurE/MurF, N-terminal domain"/>
    <property type="match status" value="1"/>
</dbReference>
<dbReference type="Proteomes" id="UP000256900">
    <property type="component" value="Unassembled WGS sequence"/>
</dbReference>
<dbReference type="InterPro" id="IPR036615">
    <property type="entry name" value="Mur_ligase_C_dom_sf"/>
</dbReference>
<dbReference type="HAMAP" id="MF_02019">
    <property type="entry name" value="MurF"/>
    <property type="match status" value="1"/>
</dbReference>
<evidence type="ECO:0000313" key="15">
    <source>
        <dbReference type="EMBL" id="REF86183.1"/>
    </source>
</evidence>
<feature type="domain" description="Mur ligase C-terminal" evidence="13">
    <location>
        <begin position="346"/>
        <end position="467"/>
    </location>
</feature>
<evidence type="ECO:0000259" key="13">
    <source>
        <dbReference type="Pfam" id="PF02875"/>
    </source>
</evidence>
<keyword evidence="8 10" id="KW-0131">Cell cycle</keyword>
<dbReference type="SUPFAM" id="SSF53244">
    <property type="entry name" value="MurD-like peptide ligases, peptide-binding domain"/>
    <property type="match status" value="1"/>
</dbReference>
<dbReference type="GO" id="GO:0047480">
    <property type="term" value="F:UDP-N-acetylmuramoyl-tripeptide-D-alanyl-D-alanine ligase activity"/>
    <property type="evidence" value="ECO:0007669"/>
    <property type="project" value="UniProtKB-UniRule"/>
</dbReference>
<evidence type="ECO:0000259" key="12">
    <source>
        <dbReference type="Pfam" id="PF01225"/>
    </source>
</evidence>
<evidence type="ECO:0000256" key="9">
    <source>
        <dbReference type="ARBA" id="ARBA00023316"/>
    </source>
</evidence>
<dbReference type="GO" id="GO:0008766">
    <property type="term" value="F:UDP-N-acetylmuramoylalanyl-D-glutamyl-2,6-diaminopimelate-D-alanyl-D-alanine ligase activity"/>
    <property type="evidence" value="ECO:0007669"/>
    <property type="project" value="RHEA"/>
</dbReference>
<proteinExistence type="inferred from homology"/>
<keyword evidence="2 10" id="KW-0436">Ligase</keyword>
<feature type="domain" description="Mur ligase N-terminal catalytic" evidence="12">
    <location>
        <begin position="48"/>
        <end position="121"/>
    </location>
</feature>
<dbReference type="SUPFAM" id="SSF53623">
    <property type="entry name" value="MurD-like peptide ligases, catalytic domain"/>
    <property type="match status" value="1"/>
</dbReference>
<dbReference type="Pfam" id="PF02875">
    <property type="entry name" value="Mur_ligase_C"/>
    <property type="match status" value="1"/>
</dbReference>
<evidence type="ECO:0000256" key="1">
    <source>
        <dbReference type="ARBA" id="ARBA00022490"/>
    </source>
</evidence>
<dbReference type="GO" id="GO:0005524">
    <property type="term" value="F:ATP binding"/>
    <property type="evidence" value="ECO:0007669"/>
    <property type="project" value="UniProtKB-UniRule"/>
</dbReference>
<dbReference type="InterPro" id="IPR035911">
    <property type="entry name" value="MurE/MurF_N"/>
</dbReference>
<evidence type="ECO:0000256" key="5">
    <source>
        <dbReference type="ARBA" id="ARBA00022840"/>
    </source>
</evidence>
<dbReference type="Pfam" id="PF08245">
    <property type="entry name" value="Mur_ligase_M"/>
    <property type="match status" value="1"/>
</dbReference>
<dbReference type="GO" id="GO:0051301">
    <property type="term" value="P:cell division"/>
    <property type="evidence" value="ECO:0007669"/>
    <property type="project" value="UniProtKB-KW"/>
</dbReference>
<comment type="similarity">
    <text evidence="10">Belongs to the MurCDEF family. MurF subfamily.</text>
</comment>
<evidence type="ECO:0000256" key="3">
    <source>
        <dbReference type="ARBA" id="ARBA00022618"/>
    </source>
</evidence>
<dbReference type="Pfam" id="PF01225">
    <property type="entry name" value="Mur_ligase"/>
    <property type="match status" value="1"/>
</dbReference>
<keyword evidence="7 10" id="KW-0573">Peptidoglycan synthesis</keyword>
<dbReference type="GO" id="GO:0008360">
    <property type="term" value="P:regulation of cell shape"/>
    <property type="evidence" value="ECO:0007669"/>
    <property type="project" value="UniProtKB-KW"/>
</dbReference>
<organism evidence="15 16">
    <name type="scientific">Methylovirgula ligni</name>
    <dbReference type="NCBI Taxonomy" id="569860"/>
    <lineage>
        <taxon>Bacteria</taxon>
        <taxon>Pseudomonadati</taxon>
        <taxon>Pseudomonadota</taxon>
        <taxon>Alphaproteobacteria</taxon>
        <taxon>Hyphomicrobiales</taxon>
        <taxon>Beijerinckiaceae</taxon>
        <taxon>Methylovirgula</taxon>
    </lineage>
</organism>
<evidence type="ECO:0000256" key="2">
    <source>
        <dbReference type="ARBA" id="ARBA00022598"/>
    </source>
</evidence>
<dbReference type="PANTHER" id="PTHR43024:SF1">
    <property type="entry name" value="UDP-N-ACETYLMURAMOYL-TRIPEPTIDE--D-ALANYL-D-ALANINE LIGASE"/>
    <property type="match status" value="1"/>
</dbReference>
<dbReference type="SUPFAM" id="SSF63418">
    <property type="entry name" value="MurE/MurF N-terminal domain"/>
    <property type="match status" value="1"/>
</dbReference>
<dbReference type="InterPro" id="IPR000713">
    <property type="entry name" value="Mur_ligase_N"/>
</dbReference>
<dbReference type="InterPro" id="IPR036565">
    <property type="entry name" value="Mur-like_cat_sf"/>
</dbReference>
<dbReference type="GO" id="GO:0009252">
    <property type="term" value="P:peptidoglycan biosynthetic process"/>
    <property type="evidence" value="ECO:0007669"/>
    <property type="project" value="UniProtKB-UniRule"/>
</dbReference>
<keyword evidence="5 10" id="KW-0067">ATP-binding</keyword>
<accession>A0A3D9YX84</accession>
<dbReference type="GO" id="GO:0005737">
    <property type="term" value="C:cytoplasm"/>
    <property type="evidence" value="ECO:0007669"/>
    <property type="project" value="UniProtKB-SubCell"/>
</dbReference>
<comment type="function">
    <text evidence="10 11">Involved in cell wall formation. Catalyzes the final step in the synthesis of UDP-N-acetylmuramoyl-pentapeptide, the precursor of murein.</text>
</comment>
<dbReference type="AlphaFoldDB" id="A0A3D9YX84"/>
<dbReference type="InterPro" id="IPR051046">
    <property type="entry name" value="MurCDEF_CellWall_CoF430Synth"/>
</dbReference>
<dbReference type="EC" id="6.3.2.10" evidence="10 11"/>
<dbReference type="PANTHER" id="PTHR43024">
    <property type="entry name" value="UDP-N-ACETYLMURAMOYL-TRIPEPTIDE--D-ALANYL-D-ALANINE LIGASE"/>
    <property type="match status" value="1"/>
</dbReference>
<name>A0A3D9YX84_9HYPH</name>
<keyword evidence="1 10" id="KW-0963">Cytoplasm</keyword>
<dbReference type="NCBIfam" id="TIGR01143">
    <property type="entry name" value="murF"/>
    <property type="match status" value="1"/>
</dbReference>
<evidence type="ECO:0000256" key="10">
    <source>
        <dbReference type="HAMAP-Rule" id="MF_02019"/>
    </source>
</evidence>
<dbReference type="NCBIfam" id="NF010693">
    <property type="entry name" value="PRK14093.1"/>
    <property type="match status" value="1"/>
</dbReference>
<dbReference type="Gene3D" id="3.40.1190.10">
    <property type="entry name" value="Mur-like, catalytic domain"/>
    <property type="match status" value="1"/>
</dbReference>
<dbReference type="GO" id="GO:0071555">
    <property type="term" value="P:cell wall organization"/>
    <property type="evidence" value="ECO:0007669"/>
    <property type="project" value="UniProtKB-KW"/>
</dbReference>
<dbReference type="InterPro" id="IPR013221">
    <property type="entry name" value="Mur_ligase_cen"/>
</dbReference>
<comment type="pathway">
    <text evidence="10 11">Cell wall biogenesis; peptidoglycan biosynthesis.</text>
</comment>
<evidence type="ECO:0000259" key="14">
    <source>
        <dbReference type="Pfam" id="PF08245"/>
    </source>
</evidence>